<organism evidence="15">
    <name type="scientific">Longilinea arvoryzae</name>
    <dbReference type="NCBI Taxonomy" id="360412"/>
    <lineage>
        <taxon>Bacteria</taxon>
        <taxon>Bacillati</taxon>
        <taxon>Chloroflexota</taxon>
        <taxon>Anaerolineae</taxon>
        <taxon>Anaerolineales</taxon>
        <taxon>Anaerolineaceae</taxon>
        <taxon>Longilinea</taxon>
    </lineage>
</organism>
<dbReference type="PROSITE" id="PS50885">
    <property type="entry name" value="HAMP"/>
    <property type="match status" value="1"/>
</dbReference>
<dbReference type="CDD" id="cd06225">
    <property type="entry name" value="HAMP"/>
    <property type="match status" value="1"/>
</dbReference>
<protein>
    <recommendedName>
        <fullName evidence="3">histidine kinase</fullName>
        <ecNumber evidence="3">2.7.13.3</ecNumber>
    </recommendedName>
</protein>
<dbReference type="SUPFAM" id="SSF158472">
    <property type="entry name" value="HAMP domain-like"/>
    <property type="match status" value="1"/>
</dbReference>
<evidence type="ECO:0000256" key="9">
    <source>
        <dbReference type="ARBA" id="ARBA00022840"/>
    </source>
</evidence>
<dbReference type="AlphaFoldDB" id="A0A0S7BE26"/>
<evidence type="ECO:0000256" key="13">
    <source>
        <dbReference type="SAM" id="Phobius"/>
    </source>
</evidence>
<evidence type="ECO:0000256" key="3">
    <source>
        <dbReference type="ARBA" id="ARBA00012438"/>
    </source>
</evidence>
<dbReference type="STRING" id="360412.LARV_01428"/>
<keyword evidence="11 13" id="KW-0472">Membrane</keyword>
<name>A0A0S7BE26_9CHLR</name>
<proteinExistence type="predicted"/>
<accession>A0A0S7BE26</accession>
<dbReference type="Gene3D" id="6.10.340.10">
    <property type="match status" value="1"/>
</dbReference>
<feature type="coiled-coil region" evidence="12">
    <location>
        <begin position="292"/>
        <end position="319"/>
    </location>
</feature>
<keyword evidence="5" id="KW-0597">Phosphoprotein</keyword>
<dbReference type="RefSeq" id="WP_083522398.1">
    <property type="nucleotide sequence ID" value="NZ_DF967972.1"/>
</dbReference>
<sequence length="342" mass="39004">MGTVALNVKPSQRVLFFSLRWKLLLGFTLVFSVVFAAAFYWFLTYSTNTALDKIQNDLENTVSGAAKGVNTEELLALANEGVPNADGFTDDPRFQDQLNWLDTVHQIEPRAWPYIYIPGKETNEIIYVVDLFARYDANRATTFLKHKISKGFSLAGLKEMTIRTTDGKFDTYEDEYGSWVSAYTPIRDAQGKIVGAMGMDFEASYVNRVRQAILDKIVVAFAITYLTLFVLVYLVSRTLTSPIRKLTRVAEKISEGDYNQDFAQMIHERFPDEIDTLTSVFGVMASKIYQREQSLRAQVEQLKIEIDDVKRQRQVAEIADTDFFKELKSKAILMRQRHATSS</sequence>
<dbReference type="Proteomes" id="UP000055060">
    <property type="component" value="Unassembled WGS sequence"/>
</dbReference>
<evidence type="ECO:0000256" key="8">
    <source>
        <dbReference type="ARBA" id="ARBA00022777"/>
    </source>
</evidence>
<dbReference type="SMART" id="SM00304">
    <property type="entry name" value="HAMP"/>
    <property type="match status" value="1"/>
</dbReference>
<evidence type="ECO:0000256" key="2">
    <source>
        <dbReference type="ARBA" id="ARBA00004651"/>
    </source>
</evidence>
<evidence type="ECO:0000256" key="1">
    <source>
        <dbReference type="ARBA" id="ARBA00000085"/>
    </source>
</evidence>
<keyword evidence="13" id="KW-0812">Transmembrane</keyword>
<keyword evidence="9" id="KW-0067">ATP-binding</keyword>
<evidence type="ECO:0000256" key="5">
    <source>
        <dbReference type="ARBA" id="ARBA00022553"/>
    </source>
</evidence>
<dbReference type="GO" id="GO:0004673">
    <property type="term" value="F:protein histidine kinase activity"/>
    <property type="evidence" value="ECO:0007669"/>
    <property type="project" value="UniProtKB-EC"/>
</dbReference>
<evidence type="ECO:0000313" key="16">
    <source>
        <dbReference type="Proteomes" id="UP000055060"/>
    </source>
</evidence>
<keyword evidence="8" id="KW-0418">Kinase</keyword>
<keyword evidence="6" id="KW-0808">Transferase</keyword>
<dbReference type="GO" id="GO:0005886">
    <property type="term" value="C:plasma membrane"/>
    <property type="evidence" value="ECO:0007669"/>
    <property type="project" value="UniProtKB-SubCell"/>
</dbReference>
<feature type="transmembrane region" description="Helical" evidence="13">
    <location>
        <begin position="217"/>
        <end position="235"/>
    </location>
</feature>
<dbReference type="InterPro" id="IPR050398">
    <property type="entry name" value="HssS/ArlS-like"/>
</dbReference>
<comment type="subcellular location">
    <subcellularLocation>
        <location evidence="2">Cell membrane</location>
        <topology evidence="2">Multi-pass membrane protein</topology>
    </subcellularLocation>
</comment>
<dbReference type="InterPro" id="IPR003660">
    <property type="entry name" value="HAMP_dom"/>
</dbReference>
<gene>
    <name evidence="15" type="ORF">LARV_01428</name>
</gene>
<comment type="catalytic activity">
    <reaction evidence="1">
        <text>ATP + protein L-histidine = ADP + protein N-phospho-L-histidine.</text>
        <dbReference type="EC" id="2.7.13.3"/>
    </reaction>
</comment>
<keyword evidence="13" id="KW-1133">Transmembrane helix</keyword>
<evidence type="ECO:0000259" key="14">
    <source>
        <dbReference type="PROSITE" id="PS50885"/>
    </source>
</evidence>
<evidence type="ECO:0000256" key="4">
    <source>
        <dbReference type="ARBA" id="ARBA00022475"/>
    </source>
</evidence>
<evidence type="ECO:0000256" key="7">
    <source>
        <dbReference type="ARBA" id="ARBA00022741"/>
    </source>
</evidence>
<feature type="transmembrane region" description="Helical" evidence="13">
    <location>
        <begin position="21"/>
        <end position="43"/>
    </location>
</feature>
<dbReference type="PANTHER" id="PTHR45528:SF1">
    <property type="entry name" value="SENSOR HISTIDINE KINASE CPXA"/>
    <property type="match status" value="1"/>
</dbReference>
<dbReference type="GO" id="GO:0000160">
    <property type="term" value="P:phosphorelay signal transduction system"/>
    <property type="evidence" value="ECO:0007669"/>
    <property type="project" value="UniProtKB-KW"/>
</dbReference>
<keyword evidence="7" id="KW-0547">Nucleotide-binding</keyword>
<evidence type="ECO:0000256" key="11">
    <source>
        <dbReference type="ARBA" id="ARBA00023136"/>
    </source>
</evidence>
<keyword evidence="16" id="KW-1185">Reference proteome</keyword>
<evidence type="ECO:0000256" key="6">
    <source>
        <dbReference type="ARBA" id="ARBA00022679"/>
    </source>
</evidence>
<dbReference type="Pfam" id="PF00672">
    <property type="entry name" value="HAMP"/>
    <property type="match status" value="1"/>
</dbReference>
<reference evidence="15" key="1">
    <citation type="submission" date="2015-07" db="EMBL/GenBank/DDBJ databases">
        <title>Draft Genome Sequences of Anaerolinea thermolimosa IMO-1, Bellilinea caldifistulae GOMI-1, Leptolinea tardivitalis YMTK-2, Levilinea saccharolytica KIBI-1,Longilinea arvoryzae KOME-1, Previously Described as Members of the Anaerolineaceae (Chloroflexi).</title>
        <authorList>
            <person name="Sekiguchi Y."/>
            <person name="Ohashi A."/>
            <person name="Matsuura N."/>
            <person name="Tourlousse M.D."/>
        </authorList>
    </citation>
    <scope>NUCLEOTIDE SEQUENCE [LARGE SCALE GENOMIC DNA]</scope>
    <source>
        <strain evidence="15">KOME-1</strain>
    </source>
</reference>
<keyword evidence="4" id="KW-1003">Cell membrane</keyword>
<keyword evidence="10" id="KW-0902">Two-component regulatory system</keyword>
<dbReference type="EMBL" id="DF967972">
    <property type="protein sequence ID" value="GAP13673.1"/>
    <property type="molecule type" value="Genomic_DNA"/>
</dbReference>
<dbReference type="PANTHER" id="PTHR45528">
    <property type="entry name" value="SENSOR HISTIDINE KINASE CPXA"/>
    <property type="match status" value="1"/>
</dbReference>
<dbReference type="GO" id="GO:0005524">
    <property type="term" value="F:ATP binding"/>
    <property type="evidence" value="ECO:0007669"/>
    <property type="project" value="UniProtKB-KW"/>
</dbReference>
<dbReference type="EC" id="2.7.13.3" evidence="3"/>
<dbReference type="OrthoDB" id="145851at2"/>
<evidence type="ECO:0000256" key="12">
    <source>
        <dbReference type="SAM" id="Coils"/>
    </source>
</evidence>
<evidence type="ECO:0000256" key="10">
    <source>
        <dbReference type="ARBA" id="ARBA00023012"/>
    </source>
</evidence>
<feature type="domain" description="HAMP" evidence="14">
    <location>
        <begin position="237"/>
        <end position="293"/>
    </location>
</feature>
<evidence type="ECO:0000313" key="15">
    <source>
        <dbReference type="EMBL" id="GAP13673.1"/>
    </source>
</evidence>
<keyword evidence="12" id="KW-0175">Coiled coil</keyword>